<evidence type="ECO:0008006" key="3">
    <source>
        <dbReference type="Google" id="ProtNLM"/>
    </source>
</evidence>
<accession>A0ABU8G9R1</accession>
<organism evidence="1 2">
    <name type="scientific">Streptomyces brasiliscabiei</name>
    <dbReference type="NCBI Taxonomy" id="2736302"/>
    <lineage>
        <taxon>Bacteria</taxon>
        <taxon>Bacillati</taxon>
        <taxon>Actinomycetota</taxon>
        <taxon>Actinomycetes</taxon>
        <taxon>Kitasatosporales</taxon>
        <taxon>Streptomycetaceae</taxon>
        <taxon>Streptomyces</taxon>
    </lineage>
</organism>
<comment type="caution">
    <text evidence="1">The sequence shown here is derived from an EMBL/GenBank/DDBJ whole genome shotgun (WGS) entry which is preliminary data.</text>
</comment>
<reference evidence="1 2" key="1">
    <citation type="submission" date="2024-03" db="EMBL/GenBank/DDBJ databases">
        <title>First Report of Pectobacterium brasiliscabiei causing potato scab in china.</title>
        <authorList>
            <person name="Handique U."/>
        </authorList>
    </citation>
    <scope>NUCLEOTIDE SEQUENCE [LARGE SCALE GENOMIC DNA]</scope>
    <source>
        <strain evidence="1 2">ZRIMU1503</strain>
    </source>
</reference>
<gene>
    <name evidence="1" type="ORF">WB403_12265</name>
</gene>
<dbReference type="RefSeq" id="WP_336558239.1">
    <property type="nucleotide sequence ID" value="NZ_JBBAYL010000004.1"/>
</dbReference>
<dbReference type="Proteomes" id="UP001365781">
    <property type="component" value="Unassembled WGS sequence"/>
</dbReference>
<keyword evidence="2" id="KW-1185">Reference proteome</keyword>
<sequence>MPAPSDWSTSLPDAIDALVQALTVAPELEDVAVWDGPVVTKATQKEILAVGFSGVEGDTDAEATTSREGLGGSRDRESFTIRCAAAVLIGTTKVAVARRRAYEIVSAAGAVLASNRTLDGTVMRAQIGTHSLGQEQTSHGAQVIVTFGVDCDAFTRR</sequence>
<dbReference type="EMBL" id="JBBAYM010000007">
    <property type="protein sequence ID" value="MEI5609943.1"/>
    <property type="molecule type" value="Genomic_DNA"/>
</dbReference>
<evidence type="ECO:0000313" key="1">
    <source>
        <dbReference type="EMBL" id="MEI5609943.1"/>
    </source>
</evidence>
<name>A0ABU8G9R1_9ACTN</name>
<protein>
    <recommendedName>
        <fullName evidence="3">DUF3168 domain-containing protein</fullName>
    </recommendedName>
</protein>
<evidence type="ECO:0000313" key="2">
    <source>
        <dbReference type="Proteomes" id="UP001365781"/>
    </source>
</evidence>
<proteinExistence type="predicted"/>